<dbReference type="PANTHER" id="PTHR30518">
    <property type="entry name" value="ENDOLYTIC MUREIN TRANSGLYCOSYLASE"/>
    <property type="match status" value="1"/>
</dbReference>
<evidence type="ECO:0000256" key="1">
    <source>
        <dbReference type="ARBA" id="ARBA00022475"/>
    </source>
</evidence>
<evidence type="ECO:0000313" key="7">
    <source>
        <dbReference type="EMBL" id="MBU5668254.1"/>
    </source>
</evidence>
<keyword evidence="5" id="KW-0456">Lyase</keyword>
<sequence>MYLKSMGKEKTSISAVEEFRNIKDEIMIATGMKEEKVNTPVAVDEEDIKSKENILTIPEGTDGDALGTILMEKGLITDINAYNFLLDDMQIRDKIVPGNYEIPEGIKAKEVLALVTNTELKTYSFTIQEGASIEDVGRMFKDLGIIESPPDFVIACNNLGVTQFKLGEHTIVKPTRVNTIINELKAN</sequence>
<dbReference type="InterPro" id="IPR003770">
    <property type="entry name" value="MLTG-like"/>
</dbReference>
<protein>
    <submittedName>
        <fullName evidence="7">Endolytic transglycosylase MltG</fullName>
    </submittedName>
</protein>
<name>A0ABS6FE62_9FIRM</name>
<evidence type="ECO:0000256" key="4">
    <source>
        <dbReference type="ARBA" id="ARBA00023136"/>
    </source>
</evidence>
<evidence type="ECO:0000256" key="3">
    <source>
        <dbReference type="ARBA" id="ARBA00022989"/>
    </source>
</evidence>
<keyword evidence="1" id="KW-1003">Cell membrane</keyword>
<organism evidence="7 8">
    <name type="scientific">Peptoniphilus ovalis</name>
    <dbReference type="NCBI Taxonomy" id="2841503"/>
    <lineage>
        <taxon>Bacteria</taxon>
        <taxon>Bacillati</taxon>
        <taxon>Bacillota</taxon>
        <taxon>Tissierellia</taxon>
        <taxon>Tissierellales</taxon>
        <taxon>Peptoniphilaceae</taxon>
        <taxon>Peptoniphilus</taxon>
    </lineage>
</organism>
<proteinExistence type="predicted"/>
<keyword evidence="3" id="KW-1133">Transmembrane helix</keyword>
<evidence type="ECO:0000256" key="6">
    <source>
        <dbReference type="ARBA" id="ARBA00023316"/>
    </source>
</evidence>
<keyword evidence="8" id="KW-1185">Reference proteome</keyword>
<evidence type="ECO:0000256" key="2">
    <source>
        <dbReference type="ARBA" id="ARBA00022692"/>
    </source>
</evidence>
<dbReference type="RefSeq" id="WP_216547902.1">
    <property type="nucleotide sequence ID" value="NZ_JAHLQO010000001.1"/>
</dbReference>
<keyword evidence="6" id="KW-0961">Cell wall biogenesis/degradation</keyword>
<reference evidence="7 8" key="1">
    <citation type="submission" date="2021-06" db="EMBL/GenBank/DDBJ databases">
        <authorList>
            <person name="Sun Q."/>
            <person name="Li D."/>
        </authorList>
    </citation>
    <scope>NUCLEOTIDE SEQUENCE [LARGE SCALE GENOMIC DNA]</scope>
    <source>
        <strain evidence="7 8">MSJ-1</strain>
    </source>
</reference>
<evidence type="ECO:0000313" key="8">
    <source>
        <dbReference type="Proteomes" id="UP000783742"/>
    </source>
</evidence>
<evidence type="ECO:0000256" key="5">
    <source>
        <dbReference type="ARBA" id="ARBA00023239"/>
    </source>
</evidence>
<dbReference type="EMBL" id="JAHLQO010000001">
    <property type="protein sequence ID" value="MBU5668254.1"/>
    <property type="molecule type" value="Genomic_DNA"/>
</dbReference>
<comment type="caution">
    <text evidence="7">The sequence shown here is derived from an EMBL/GenBank/DDBJ whole genome shotgun (WGS) entry which is preliminary data.</text>
</comment>
<dbReference type="Proteomes" id="UP000783742">
    <property type="component" value="Unassembled WGS sequence"/>
</dbReference>
<keyword evidence="2" id="KW-0812">Transmembrane</keyword>
<keyword evidence="4" id="KW-0472">Membrane</keyword>
<gene>
    <name evidence="7" type="ORF">KQI68_00215</name>
</gene>
<dbReference type="Pfam" id="PF02618">
    <property type="entry name" value="YceG"/>
    <property type="match status" value="1"/>
</dbReference>
<accession>A0ABS6FE62</accession>
<dbReference type="PANTHER" id="PTHR30518:SF2">
    <property type="entry name" value="ENDOLYTIC MUREIN TRANSGLYCOSYLASE"/>
    <property type="match status" value="1"/>
</dbReference>